<evidence type="ECO:0000256" key="1">
    <source>
        <dbReference type="ARBA" id="ARBA00008999"/>
    </source>
</evidence>
<dbReference type="GO" id="GO:0006396">
    <property type="term" value="P:RNA processing"/>
    <property type="evidence" value="ECO:0007669"/>
    <property type="project" value="InterPro"/>
</dbReference>
<dbReference type="Proteomes" id="UP001283361">
    <property type="component" value="Unassembled WGS sequence"/>
</dbReference>
<dbReference type="SUPFAM" id="SSF55120">
    <property type="entry name" value="Pseudouridine synthase"/>
    <property type="match status" value="1"/>
</dbReference>
<dbReference type="InterPro" id="IPR020103">
    <property type="entry name" value="PsdUridine_synth_cat_dom_sf"/>
</dbReference>
<dbReference type="Gene3D" id="3.30.2350.10">
    <property type="entry name" value="Pseudouridine synthase"/>
    <property type="match status" value="1"/>
</dbReference>
<keyword evidence="5" id="KW-1185">Reference proteome</keyword>
<reference evidence="4" key="1">
    <citation type="journal article" date="2023" name="G3 (Bethesda)">
        <title>A reference genome for the long-term kleptoplast-retaining sea slug Elysia crispata morphotype clarki.</title>
        <authorList>
            <person name="Eastman K.E."/>
            <person name="Pendleton A.L."/>
            <person name="Shaikh M.A."/>
            <person name="Suttiyut T."/>
            <person name="Ogas R."/>
            <person name="Tomko P."/>
            <person name="Gavelis G."/>
            <person name="Widhalm J.R."/>
            <person name="Wisecaver J.H."/>
        </authorList>
    </citation>
    <scope>NUCLEOTIDE SEQUENCE</scope>
    <source>
        <strain evidence="4">ECLA1</strain>
    </source>
</reference>
<feature type="compositionally biased region" description="Basic and acidic residues" evidence="2">
    <location>
        <begin position="328"/>
        <end position="341"/>
    </location>
</feature>
<evidence type="ECO:0000313" key="5">
    <source>
        <dbReference type="Proteomes" id="UP001283361"/>
    </source>
</evidence>
<dbReference type="GO" id="GO:0001522">
    <property type="term" value="P:pseudouridine synthesis"/>
    <property type="evidence" value="ECO:0007669"/>
    <property type="project" value="InterPro"/>
</dbReference>
<sequence length="520" mass="56299">MSRFNWAPTAYRLLDGLFCVYKPAGVPVHKVIHSLKLNLCKGEVDHMSDLNALPCYEHEIVLGQPAVQDNLSMKSLSVNTGPGGIVDWSEHRLVLGDRYEDSDFKIHFVDGISKSSTGVLVMSVGSFGRHSLEMIAMSKFLRVYHVKGRLGYATDDFTPTGHFIERTSFKHVSHSKLTRLCAAAQAAHTRQMYNMHGVNPDSQAAYEMAAQGIVRPRERRTMPILYSVKCIDFQPPDFTLEIHSINETCQYLRQLIHDLAIKLKSTAVCTGIRRLRYGHFDTERALLRQHWHLDHIVDNIRSNMDLLEPDKLFVGSGSQEFEALLPGKKQEHLTLSDRGEPGSEVSLTLSDRGQPGSEVSLALSDSSDPGSDGSLAISKSSNPHPGSNGSLAISNSSDPGSDGSLAISNSSDPGSDGSLAISNSSDPGSDGSLAISNSSDPGSDGSLAISNCSDPGSDGSLTISNSNDPGWGRASNKNIPQNGHENSSSNAHNCDFVNKNASLDDNKSNFKNDTCSPEFV</sequence>
<dbReference type="PANTHER" id="PTHR13195">
    <property type="entry name" value="PSEUDOURIDINE SYNTHASE-RELATED"/>
    <property type="match status" value="1"/>
</dbReference>
<evidence type="ECO:0000256" key="2">
    <source>
        <dbReference type="SAM" id="MobiDB-lite"/>
    </source>
</evidence>
<accession>A0AAE0Z6J4</accession>
<evidence type="ECO:0000259" key="3">
    <source>
        <dbReference type="Pfam" id="PF01509"/>
    </source>
</evidence>
<dbReference type="AlphaFoldDB" id="A0AAE0Z6J4"/>
<organism evidence="4 5">
    <name type="scientific">Elysia crispata</name>
    <name type="common">lettuce slug</name>
    <dbReference type="NCBI Taxonomy" id="231223"/>
    <lineage>
        <taxon>Eukaryota</taxon>
        <taxon>Metazoa</taxon>
        <taxon>Spiralia</taxon>
        <taxon>Lophotrochozoa</taxon>
        <taxon>Mollusca</taxon>
        <taxon>Gastropoda</taxon>
        <taxon>Heterobranchia</taxon>
        <taxon>Euthyneura</taxon>
        <taxon>Panpulmonata</taxon>
        <taxon>Sacoglossa</taxon>
        <taxon>Placobranchoidea</taxon>
        <taxon>Plakobranchidae</taxon>
        <taxon>Elysia</taxon>
    </lineage>
</organism>
<feature type="compositionally biased region" description="Polar residues" evidence="2">
    <location>
        <begin position="377"/>
        <end position="399"/>
    </location>
</feature>
<dbReference type="GO" id="GO:0009982">
    <property type="term" value="F:pseudouridine synthase activity"/>
    <property type="evidence" value="ECO:0007669"/>
    <property type="project" value="InterPro"/>
</dbReference>
<comment type="caution">
    <text evidence="4">The sequence shown here is derived from an EMBL/GenBank/DDBJ whole genome shotgun (WGS) entry which is preliminary data.</text>
</comment>
<comment type="similarity">
    <text evidence="1">Belongs to the pseudouridine synthase TruB family.</text>
</comment>
<dbReference type="PANTHER" id="PTHR13195:SF0">
    <property type="entry name" value="PSEUDOURIDYLATE SYNTHASE TRUB2, MITOCHONDRIAL"/>
    <property type="match status" value="1"/>
</dbReference>
<dbReference type="EMBL" id="JAWDGP010004507">
    <property type="protein sequence ID" value="KAK3763717.1"/>
    <property type="molecule type" value="Genomic_DNA"/>
</dbReference>
<proteinExistence type="inferred from homology"/>
<feature type="compositionally biased region" description="Low complexity" evidence="2">
    <location>
        <begin position="360"/>
        <end position="376"/>
    </location>
</feature>
<evidence type="ECO:0000313" key="4">
    <source>
        <dbReference type="EMBL" id="KAK3763717.1"/>
    </source>
</evidence>
<dbReference type="GO" id="GO:0003723">
    <property type="term" value="F:RNA binding"/>
    <property type="evidence" value="ECO:0007669"/>
    <property type="project" value="InterPro"/>
</dbReference>
<feature type="domain" description="Pseudouridine synthase II N-terminal" evidence="3">
    <location>
        <begin position="115"/>
        <end position="246"/>
    </location>
</feature>
<protein>
    <recommendedName>
        <fullName evidence="3">Pseudouridine synthase II N-terminal domain-containing protein</fullName>
    </recommendedName>
</protein>
<gene>
    <name evidence="4" type="ORF">RRG08_021390</name>
</gene>
<feature type="compositionally biased region" description="Polar residues" evidence="2">
    <location>
        <begin position="448"/>
        <end position="468"/>
    </location>
</feature>
<feature type="compositionally biased region" description="Polar residues" evidence="2">
    <location>
        <begin position="511"/>
        <end position="520"/>
    </location>
</feature>
<dbReference type="Pfam" id="PF01509">
    <property type="entry name" value="TruB_N"/>
    <property type="match status" value="1"/>
</dbReference>
<name>A0AAE0Z6J4_9GAST</name>
<dbReference type="InterPro" id="IPR039048">
    <property type="entry name" value="Trub2"/>
</dbReference>
<dbReference type="InterPro" id="IPR002501">
    <property type="entry name" value="PsdUridine_synth_N"/>
</dbReference>
<feature type="compositionally biased region" description="Polar residues" evidence="2">
    <location>
        <begin position="475"/>
        <end position="492"/>
    </location>
</feature>
<feature type="region of interest" description="Disordered" evidence="2">
    <location>
        <begin position="325"/>
        <end position="520"/>
    </location>
</feature>